<dbReference type="EnsemblMetazoa" id="XM_028661237.1">
    <property type="protein sequence ID" value="XP_028517038.1"/>
    <property type="gene ID" value="LOC114575747"/>
</dbReference>
<dbReference type="GeneID" id="114575747"/>
<dbReference type="SUPFAM" id="SSF53448">
    <property type="entry name" value="Nucleotide-diphospho-sugar transferases"/>
    <property type="match status" value="1"/>
</dbReference>
<keyword evidence="3" id="KW-1185">Reference proteome</keyword>
<protein>
    <recommendedName>
        <fullName evidence="1">Nucleotidyl transferase domain-containing protein</fullName>
    </recommendedName>
</protein>
<reference evidence="2" key="1">
    <citation type="submission" date="2022-11" db="UniProtKB">
        <authorList>
            <consortium name="EnsemblMetazoa"/>
        </authorList>
    </citation>
    <scope>IDENTIFICATION</scope>
</reference>
<organism evidence="2 3">
    <name type="scientific">Exaiptasia diaphana</name>
    <name type="common">Tropical sea anemone</name>
    <name type="synonym">Aiptasia pulchella</name>
    <dbReference type="NCBI Taxonomy" id="2652724"/>
    <lineage>
        <taxon>Eukaryota</taxon>
        <taxon>Metazoa</taxon>
        <taxon>Cnidaria</taxon>
        <taxon>Anthozoa</taxon>
        <taxon>Hexacorallia</taxon>
        <taxon>Actiniaria</taxon>
        <taxon>Aiptasiidae</taxon>
        <taxon>Exaiptasia</taxon>
    </lineage>
</organism>
<name>A0A913YPS2_EXADI</name>
<dbReference type="PANTHER" id="PTHR22572">
    <property type="entry name" value="SUGAR-1-PHOSPHATE GUANYL TRANSFERASE"/>
    <property type="match status" value="1"/>
</dbReference>
<dbReference type="InterPro" id="IPR050486">
    <property type="entry name" value="Mannose-1P_guanyltransferase"/>
</dbReference>
<dbReference type="InterPro" id="IPR005835">
    <property type="entry name" value="NTP_transferase_dom"/>
</dbReference>
<dbReference type="Proteomes" id="UP000887567">
    <property type="component" value="Unplaced"/>
</dbReference>
<dbReference type="Pfam" id="PF00483">
    <property type="entry name" value="NTP_transferase"/>
    <property type="match status" value="1"/>
</dbReference>
<dbReference type="AlphaFoldDB" id="A0A913YPS2"/>
<evidence type="ECO:0000259" key="1">
    <source>
        <dbReference type="Pfam" id="PF00483"/>
    </source>
</evidence>
<sequence length="132" mass="14204">MPKPLLPVCGEPVTGRTLRSLGSIGCEVAVLNTHYLGPMIPEYFGKSYFGLPLRYSHEQEIQGTYGALHGPRSILSKADAVIMINGDSLCRWPLKSLIRRHLKSGASATLLLHRRAPDDALGGGVGVDPSGR</sequence>
<feature type="domain" description="Nucleotidyl transferase" evidence="1">
    <location>
        <begin position="2"/>
        <end position="118"/>
    </location>
</feature>
<dbReference type="Gene3D" id="3.90.550.10">
    <property type="entry name" value="Spore Coat Polysaccharide Biosynthesis Protein SpsA, Chain A"/>
    <property type="match status" value="1"/>
</dbReference>
<evidence type="ECO:0000313" key="2">
    <source>
        <dbReference type="EnsemblMetazoa" id="XP_028517038.1"/>
    </source>
</evidence>
<dbReference type="InterPro" id="IPR029044">
    <property type="entry name" value="Nucleotide-diphossugar_trans"/>
</dbReference>
<dbReference type="RefSeq" id="XP_028517038.1">
    <property type="nucleotide sequence ID" value="XM_028661237.1"/>
</dbReference>
<dbReference type="KEGG" id="epa:114575747"/>
<proteinExistence type="predicted"/>
<evidence type="ECO:0000313" key="3">
    <source>
        <dbReference type="Proteomes" id="UP000887567"/>
    </source>
</evidence>
<accession>A0A913YPS2</accession>